<dbReference type="SMART" id="SM01008">
    <property type="entry name" value="Ald_Xan_dh_C"/>
    <property type="match status" value="1"/>
</dbReference>
<dbReference type="RefSeq" id="WP_085880706.1">
    <property type="nucleotide sequence ID" value="NZ_FWFZ01000036.1"/>
</dbReference>
<keyword evidence="2 5" id="KW-0560">Oxidoreductase</keyword>
<dbReference type="Proteomes" id="UP000193900">
    <property type="component" value="Unassembled WGS sequence"/>
</dbReference>
<dbReference type="InterPro" id="IPR037165">
    <property type="entry name" value="AldOxase/xan_DH_Mopterin-bd_sf"/>
</dbReference>
<evidence type="ECO:0000313" key="6">
    <source>
        <dbReference type="Proteomes" id="UP000193900"/>
    </source>
</evidence>
<dbReference type="InterPro" id="IPR008274">
    <property type="entry name" value="AldOxase/xan_DH_MoCoBD1"/>
</dbReference>
<reference evidence="5 6" key="1">
    <citation type="submission" date="2017-03" db="EMBL/GenBank/DDBJ databases">
        <authorList>
            <person name="Afonso C.L."/>
            <person name="Miller P.J."/>
            <person name="Scott M.A."/>
            <person name="Spackman E."/>
            <person name="Goraichik I."/>
            <person name="Dimitrov K.M."/>
            <person name="Suarez D.L."/>
            <person name="Swayne D.E."/>
        </authorList>
    </citation>
    <scope>NUCLEOTIDE SEQUENCE [LARGE SCALE GENOMIC DNA]</scope>
    <source>
        <strain evidence="5 6">CECT 7023</strain>
    </source>
</reference>
<dbReference type="AlphaFoldDB" id="A0A1Y5TWP3"/>
<proteinExistence type="predicted"/>
<accession>A0A1Y5TWP3</accession>
<dbReference type="GO" id="GO:0005506">
    <property type="term" value="F:iron ion binding"/>
    <property type="evidence" value="ECO:0007669"/>
    <property type="project" value="InterPro"/>
</dbReference>
<dbReference type="Pfam" id="PF02738">
    <property type="entry name" value="MoCoBD_1"/>
    <property type="match status" value="1"/>
</dbReference>
<keyword evidence="6" id="KW-1185">Reference proteome</keyword>
<evidence type="ECO:0000256" key="3">
    <source>
        <dbReference type="ARBA" id="ARBA00053029"/>
    </source>
</evidence>
<dbReference type="Pfam" id="PF20256">
    <property type="entry name" value="MoCoBD_2"/>
    <property type="match status" value="1"/>
</dbReference>
<organism evidence="5 6">
    <name type="scientific">Roseisalinus antarcticus</name>
    <dbReference type="NCBI Taxonomy" id="254357"/>
    <lineage>
        <taxon>Bacteria</taxon>
        <taxon>Pseudomonadati</taxon>
        <taxon>Pseudomonadota</taxon>
        <taxon>Alphaproteobacteria</taxon>
        <taxon>Rhodobacterales</taxon>
        <taxon>Roseobacteraceae</taxon>
        <taxon>Roseisalinus</taxon>
    </lineage>
</organism>
<evidence type="ECO:0000256" key="2">
    <source>
        <dbReference type="ARBA" id="ARBA00023002"/>
    </source>
</evidence>
<dbReference type="PANTHER" id="PTHR11908">
    <property type="entry name" value="XANTHINE DEHYDROGENASE"/>
    <property type="match status" value="1"/>
</dbReference>
<keyword evidence="1" id="KW-0500">Molybdenum</keyword>
<dbReference type="InterPro" id="IPR000674">
    <property type="entry name" value="Ald_Oxase/Xan_DH_a/b"/>
</dbReference>
<evidence type="ECO:0000259" key="4">
    <source>
        <dbReference type="SMART" id="SM01008"/>
    </source>
</evidence>
<evidence type="ECO:0000313" key="5">
    <source>
        <dbReference type="EMBL" id="SLN75549.1"/>
    </source>
</evidence>
<dbReference type="InterPro" id="IPR016208">
    <property type="entry name" value="Ald_Oxase/xanthine_DH-like"/>
</dbReference>
<dbReference type="EC" id="1.17.5.2" evidence="5"/>
<dbReference type="InterPro" id="IPR036856">
    <property type="entry name" value="Ald_Oxase/Xan_DH_a/b_sf"/>
</dbReference>
<protein>
    <submittedName>
        <fullName evidence="5">Caffeine dehydrogenase subunit alpha</fullName>
        <ecNumber evidence="5">1.17.5.2</ecNumber>
    </submittedName>
</protein>
<sequence length="795" mass="84328">MTSPTDTDLPQNAHAGDAKGSWIGSSVLRKEDSRHLRASGRFVADIRIPGLQDVAFLRSPMAHARLLGVTAPEGAEDRVFALADLGPLNDLPAGPELDAFRMAPYPPLAGDKVRYVGQPIAACIGKDRASAEDIAEETIPDLEELGCVVDAVAALAPDAPRLHDDWPDNAFIRAPIRAGETDALANAPVRVTRSLRMSRQATVSLEGRGVVAYWDNRAEELVVHLSTQGPHVMRHGLAQVLELRESQIRVIAPDVGGGFGGKNRLTPEEVAVAALALRLKRPLRWIEDRNEHLLASVHAREHIYDLTLCGDTDGRLIGISGSLHVDAGAYALWPTGAFMEASMAARNLTGPYRMQALDIETFTVATNKPPMGPYRGVARPGACFAIERMVDEFAQEIGQDPIEVRRRNLLTSEELPHKTQGGMTLDSGDYPAALEKALSMIDVPALRRRQKEGEPDGRRIGLGVAIYTEQSGHGTAEWTKRKARVVPGFESATLRAHSDGSVDLFVGILNHGQGLETTLAQIAATELGLDPAEITVRHGDTGISPFGFGTFASRSIVFSGGAVAKAARTVAAKARRIAGHLLQVSPDTVTLQGGLLCAGNASIPFAEVARAATVRPEFLPLGEPPLLEATETYEPADSSGVFSYGAHAVAIAVEPETGAVEILDYVVAEDCGVIINPMIVDGQILGGVAQGLGTALFEELVYDPETGQPLATTFGDYMVACAPEIPDIRIAHLMTPAAVTEYGVRGMGEGRAIAPPAVIGNALSDAFAGATFLETPFTPRRVSNAIAATPDGAGS</sequence>
<name>A0A1Y5TWP3_9RHOB</name>
<evidence type="ECO:0000256" key="1">
    <source>
        <dbReference type="ARBA" id="ARBA00022505"/>
    </source>
</evidence>
<comment type="cofactor">
    <cofactor evidence="3">
        <name>Mo-molybdopterin cytosine dinucleotide</name>
        <dbReference type="ChEBI" id="CHEBI:71308"/>
    </cofactor>
</comment>
<dbReference type="Gene3D" id="3.30.365.10">
    <property type="entry name" value="Aldehyde oxidase/xanthine dehydrogenase, molybdopterin binding domain"/>
    <property type="match status" value="4"/>
</dbReference>
<dbReference type="SUPFAM" id="SSF56003">
    <property type="entry name" value="Molybdenum cofactor-binding domain"/>
    <property type="match status" value="1"/>
</dbReference>
<dbReference type="SUPFAM" id="SSF54665">
    <property type="entry name" value="CO dehydrogenase molybdoprotein N-domain-like"/>
    <property type="match status" value="1"/>
</dbReference>
<feature type="domain" description="Aldehyde oxidase/xanthine dehydrogenase a/b hammerhead" evidence="4">
    <location>
        <begin position="37"/>
        <end position="146"/>
    </location>
</feature>
<dbReference type="OrthoDB" id="9758509at2"/>
<dbReference type="EMBL" id="FWFZ01000036">
    <property type="protein sequence ID" value="SLN75549.1"/>
    <property type="molecule type" value="Genomic_DNA"/>
</dbReference>
<dbReference type="FunFam" id="3.30.365.10:FF:000001">
    <property type="entry name" value="Xanthine dehydrogenase oxidase"/>
    <property type="match status" value="1"/>
</dbReference>
<dbReference type="InterPro" id="IPR046867">
    <property type="entry name" value="AldOxase/xan_DH_MoCoBD2"/>
</dbReference>
<gene>
    <name evidence="5" type="primary">cdhA_3</name>
    <name evidence="5" type="ORF">ROA7023_03985</name>
</gene>
<dbReference type="PANTHER" id="PTHR11908:SF132">
    <property type="entry name" value="ALDEHYDE OXIDASE 1-RELATED"/>
    <property type="match status" value="1"/>
</dbReference>
<dbReference type="GO" id="GO:0034875">
    <property type="term" value="F:caffeine oxidase activity"/>
    <property type="evidence" value="ECO:0007669"/>
    <property type="project" value="UniProtKB-EC"/>
</dbReference>
<dbReference type="Gene3D" id="3.90.1170.50">
    <property type="entry name" value="Aldehyde oxidase/xanthine dehydrogenase, a/b hammerhead"/>
    <property type="match status" value="1"/>
</dbReference>
<dbReference type="Pfam" id="PF01315">
    <property type="entry name" value="Ald_Xan_dh_C"/>
    <property type="match status" value="1"/>
</dbReference>